<dbReference type="InterPro" id="IPR009923">
    <property type="entry name" value="Dodecin"/>
</dbReference>
<proteinExistence type="predicted"/>
<evidence type="ECO:0008006" key="3">
    <source>
        <dbReference type="Google" id="ProtNLM"/>
    </source>
</evidence>
<gene>
    <name evidence="1" type="ORF">SAMN05192566_0126</name>
</gene>
<dbReference type="PANTHER" id="PTHR39324">
    <property type="entry name" value="CALCIUM DODECIN"/>
    <property type="match status" value="1"/>
</dbReference>
<reference evidence="2" key="1">
    <citation type="submission" date="2016-10" db="EMBL/GenBank/DDBJ databases">
        <authorList>
            <person name="Varghese N."/>
            <person name="Submissions S."/>
        </authorList>
    </citation>
    <scope>NUCLEOTIDE SEQUENCE [LARGE SCALE GENOMIC DNA]</scope>
    <source>
        <strain evidence="2">CBMB127</strain>
    </source>
</reference>
<evidence type="ECO:0000313" key="2">
    <source>
        <dbReference type="Proteomes" id="UP000198629"/>
    </source>
</evidence>
<dbReference type="Gene3D" id="3.30.1660.10">
    <property type="entry name" value="Flavin-binding protein dodecin"/>
    <property type="match status" value="1"/>
</dbReference>
<protein>
    <recommendedName>
        <fullName evidence="3">Flavin-binding protein dodecin</fullName>
    </recommendedName>
</protein>
<accession>A0A1G8Z6T9</accession>
<dbReference type="EMBL" id="FNFX01000001">
    <property type="protein sequence ID" value="SDK10786.1"/>
    <property type="molecule type" value="Genomic_DNA"/>
</dbReference>
<dbReference type="InterPro" id="IPR025543">
    <property type="entry name" value="Dodecin-like"/>
</dbReference>
<sequence length="69" mass="7770">MSEHIYKVVELVGSSPISSDDAIKKAIERAAKTLHHLNWFEVVETRGHIADGKVAHFQVTIKVGFRIEE</sequence>
<name>A0A1G8Z6T9_9PROT</name>
<keyword evidence="2" id="KW-1185">Reference proteome</keyword>
<dbReference type="STRING" id="492660.SAMN05192566_0126"/>
<organism evidence="1 2">
    <name type="scientific">Methylophilus rhizosphaerae</name>
    <dbReference type="NCBI Taxonomy" id="492660"/>
    <lineage>
        <taxon>Bacteria</taxon>
        <taxon>Pseudomonadati</taxon>
        <taxon>Pseudomonadota</taxon>
        <taxon>Betaproteobacteria</taxon>
        <taxon>Nitrosomonadales</taxon>
        <taxon>Methylophilaceae</taxon>
        <taxon>Methylophilus</taxon>
    </lineage>
</organism>
<dbReference type="InterPro" id="IPR036694">
    <property type="entry name" value="Dodecin-like_sf"/>
</dbReference>
<dbReference type="RefSeq" id="WP_091470281.1">
    <property type="nucleotide sequence ID" value="NZ_FNFX01000001.1"/>
</dbReference>
<evidence type="ECO:0000313" key="1">
    <source>
        <dbReference type="EMBL" id="SDK10786.1"/>
    </source>
</evidence>
<dbReference type="NCBIfam" id="NF043052">
    <property type="entry name" value="DodecBact"/>
    <property type="match status" value="1"/>
</dbReference>
<dbReference type="InterPro" id="IPR050049">
    <property type="entry name" value="Dodecin_bact"/>
</dbReference>
<dbReference type="PANTHER" id="PTHR39324:SF1">
    <property type="entry name" value="CALCIUM DODECIN"/>
    <property type="match status" value="1"/>
</dbReference>
<dbReference type="Pfam" id="PF07311">
    <property type="entry name" value="Dodecin"/>
    <property type="match status" value="1"/>
</dbReference>
<dbReference type="OrthoDB" id="9805889at2"/>
<dbReference type="SUPFAM" id="SSF89807">
    <property type="entry name" value="Dodecin-like"/>
    <property type="match status" value="1"/>
</dbReference>
<dbReference type="AlphaFoldDB" id="A0A1G8Z6T9"/>
<dbReference type="Proteomes" id="UP000198629">
    <property type="component" value="Unassembled WGS sequence"/>
</dbReference>